<accession>A0A7X2YXE2</accession>
<dbReference type="Proteomes" id="UP000447876">
    <property type="component" value="Unassembled WGS sequence"/>
</dbReference>
<evidence type="ECO:0000313" key="1">
    <source>
        <dbReference type="EMBL" id="MUG43696.1"/>
    </source>
</evidence>
<dbReference type="Gene3D" id="3.30.70.1280">
    <property type="entry name" value="SP0830-like domains"/>
    <property type="match status" value="1"/>
</dbReference>
<comment type="caution">
    <text evidence="1">The sequence shown here is derived from an EMBL/GenBank/DDBJ whole genome shotgun (WGS) entry which is preliminary data.</text>
</comment>
<dbReference type="PANTHER" id="PTHR36439">
    <property type="entry name" value="BLL4334 PROTEIN"/>
    <property type="match status" value="1"/>
</dbReference>
<dbReference type="PIRSF" id="PIRSF008502">
    <property type="entry name" value="UCP008502"/>
    <property type="match status" value="1"/>
</dbReference>
<dbReference type="EMBL" id="WNZW01000001">
    <property type="protein sequence ID" value="MUG43696.1"/>
    <property type="molecule type" value="Genomic_DNA"/>
</dbReference>
<dbReference type="SUPFAM" id="SSF160379">
    <property type="entry name" value="SP0830-like"/>
    <property type="match status" value="1"/>
</dbReference>
<dbReference type="PANTHER" id="PTHR36439:SF1">
    <property type="entry name" value="DUF1697 DOMAIN-CONTAINING PROTEIN"/>
    <property type="match status" value="1"/>
</dbReference>
<evidence type="ECO:0000313" key="2">
    <source>
        <dbReference type="Proteomes" id="UP000447876"/>
    </source>
</evidence>
<name>A0A7X2YXE2_9BACL</name>
<protein>
    <submittedName>
        <fullName evidence="1">DUF1697 domain-containing protein</fullName>
    </submittedName>
</protein>
<dbReference type="Pfam" id="PF08002">
    <property type="entry name" value="DUF1697"/>
    <property type="match status" value="1"/>
</dbReference>
<dbReference type="InterPro" id="IPR012545">
    <property type="entry name" value="DUF1697"/>
</dbReference>
<dbReference type="RefSeq" id="WP_155609164.1">
    <property type="nucleotide sequence ID" value="NZ_WNZW01000001.1"/>
</dbReference>
<gene>
    <name evidence="1" type="ORF">GNP95_01545</name>
</gene>
<organism evidence="1 2">
    <name type="scientific">Paenibacillus woosongensis</name>
    <dbReference type="NCBI Taxonomy" id="307580"/>
    <lineage>
        <taxon>Bacteria</taxon>
        <taxon>Bacillati</taxon>
        <taxon>Bacillota</taxon>
        <taxon>Bacilli</taxon>
        <taxon>Bacillales</taxon>
        <taxon>Paenibacillaceae</taxon>
        <taxon>Paenibacillus</taxon>
    </lineage>
</organism>
<sequence length="189" mass="21009">MVYIALLRGINVGGRNILKMAELRRVLKEDAGLARVQTYIQSGNVLFESSEEKSVLCIRIEQVIESAFGMSVSVIVRTASELRSIAERCPFTEEELAKAAESSVGESLYVSILQKELPIEQVEKLHSADFGEDKYVILGKEIYLLYGNSSRNSKLSGRLDKLGVPATVRNFKTLNKLIDLAAEMEQNIP</sequence>
<proteinExistence type="predicted"/>
<dbReference type="AlphaFoldDB" id="A0A7X2YXE2"/>
<dbReference type="OrthoDB" id="9806494at2"/>
<reference evidence="1 2" key="1">
    <citation type="submission" date="2019-11" db="EMBL/GenBank/DDBJ databases">
        <title>Draft genome sequences of five Paenibacillus species of dairy origin.</title>
        <authorList>
            <person name="Olajide A.M."/>
            <person name="Chen S."/>
            <person name="Lapointe G."/>
        </authorList>
    </citation>
    <scope>NUCLEOTIDE SEQUENCE [LARGE SCALE GENOMIC DNA]</scope>
    <source>
        <strain evidence="1 2">12CR55</strain>
    </source>
</reference>